<proteinExistence type="predicted"/>
<protein>
    <submittedName>
        <fullName evidence="3">Uncharacterized protein</fullName>
    </submittedName>
</protein>
<sequence length="915" mass="99321">MKKNFPKPKGKQLRVPSHQMTLPMKCHILLPWKTKLLKSVFLYKYILLFKLWKSLILFVILTVLQIWETELISRKRKLPEGGAIPDDASTPVKNMRNIPVNTNQKHLNLSQIYSKFSQPATSKPSGQSKHSYNQVSKVSTSRSSQSHQPRTHKHRTHKQSSKGAQAAMSKSQMKKSQEIPLSPSKQYNPTTMQLEYSGPPNTFQASYAQSVLGKKPDYMDEIKPKVLSSPGMVTDSPTMQLLTQPATVPHELGVSDNIHPDDPSMLQAQGTPSSKHSVSNKPCHLIIKKRGEVTPDKKVQMSELKILQKPSESGIKVLSNRQVVIAPSSAQKALHTPGKLVTTKVIGSLPKPRPSTTPVMTEKMIVVSKPSEMKTMPSSKIIITSGNTPNKDGIPVSTNNISPKATEPYTPKGIPTTDLKVSAKTVVLNPKSGQKMVVLPAKARTKTVTEGQLPLLHFKGLSGAMKLVPVSSQPATQVPRASTVTVVSKPAVVSSIPSTPKIVGVEPIKTANLADIVPVKGLTPVSTPKITNPIVRPANAKGNVIVVQKGTPIGKALTFTKNGNDMSKIIMGKNVNQLLQASKTDQTDASKCAGNVIVLELNNEQSGRTTTMSEILDSRVSNPARIPEDSTKVPEITQDTPVLFETQITDETCNPNSLDSTAESIGGIEPIEDSSIPTLEKEVEKSFSKDVEGGKDSSSVTDWEMELDVSRKGKDDDDKLNSLHLDLGMSSDSENEYTVDSNKSKSKHSSQDSIQRATVSGESSEMYGTPAGLSLATRTLLSQLQDDGSSSNDSSFALKSKVVEKSKDSKIDKSECDALTKAKEKLSEKVAEAKSQQKRIDIYSTAISSSDINLDSFSYLDEGMMAGDDVFCADEGKARARRADALDDQLCRLLGEDSANSTDSQTVSETMPLSK</sequence>
<feature type="compositionally biased region" description="Polar residues" evidence="1">
    <location>
        <begin position="730"/>
        <end position="741"/>
    </location>
</feature>
<feature type="region of interest" description="Disordered" evidence="1">
    <location>
        <begin position="710"/>
        <end position="769"/>
    </location>
</feature>
<dbReference type="Proteomes" id="UP001549921">
    <property type="component" value="Unassembled WGS sequence"/>
</dbReference>
<feature type="region of interest" description="Disordered" evidence="1">
    <location>
        <begin position="384"/>
        <end position="416"/>
    </location>
</feature>
<feature type="compositionally biased region" description="Basic and acidic residues" evidence="1">
    <location>
        <begin position="710"/>
        <end position="721"/>
    </location>
</feature>
<evidence type="ECO:0000256" key="1">
    <source>
        <dbReference type="SAM" id="MobiDB-lite"/>
    </source>
</evidence>
<feature type="compositionally biased region" description="Basic and acidic residues" evidence="1">
    <location>
        <begin position="683"/>
        <end position="695"/>
    </location>
</feature>
<keyword evidence="2" id="KW-0812">Transmembrane</keyword>
<feature type="region of interest" description="Disordered" evidence="1">
    <location>
        <begin position="117"/>
        <end position="186"/>
    </location>
</feature>
<feature type="region of interest" description="Disordered" evidence="1">
    <location>
        <begin position="683"/>
        <end position="702"/>
    </location>
</feature>
<dbReference type="AlphaFoldDB" id="A0ABD0TJM4"/>
<evidence type="ECO:0000313" key="4">
    <source>
        <dbReference type="Proteomes" id="UP001549921"/>
    </source>
</evidence>
<reference evidence="3 4" key="1">
    <citation type="submission" date="2024-06" db="EMBL/GenBank/DDBJ databases">
        <title>A chromosome-level genome assembly of beet webworm, Loxostege sticticalis.</title>
        <authorList>
            <person name="Zhang Y."/>
        </authorList>
    </citation>
    <scope>NUCLEOTIDE SEQUENCE [LARGE SCALE GENOMIC DNA]</scope>
    <source>
        <strain evidence="3">AQ028</strain>
        <tissue evidence="3">Male pupae</tissue>
    </source>
</reference>
<feature type="compositionally biased region" description="Low complexity" evidence="1">
    <location>
        <begin position="135"/>
        <end position="148"/>
    </location>
</feature>
<organism evidence="3 4">
    <name type="scientific">Loxostege sticticalis</name>
    <name type="common">Beet webworm moth</name>
    <dbReference type="NCBI Taxonomy" id="481309"/>
    <lineage>
        <taxon>Eukaryota</taxon>
        <taxon>Metazoa</taxon>
        <taxon>Ecdysozoa</taxon>
        <taxon>Arthropoda</taxon>
        <taxon>Hexapoda</taxon>
        <taxon>Insecta</taxon>
        <taxon>Pterygota</taxon>
        <taxon>Neoptera</taxon>
        <taxon>Endopterygota</taxon>
        <taxon>Lepidoptera</taxon>
        <taxon>Glossata</taxon>
        <taxon>Ditrysia</taxon>
        <taxon>Pyraloidea</taxon>
        <taxon>Crambidae</taxon>
        <taxon>Pyraustinae</taxon>
        <taxon>Loxostege</taxon>
    </lineage>
</organism>
<feature type="transmembrane region" description="Helical" evidence="2">
    <location>
        <begin position="45"/>
        <end position="67"/>
    </location>
</feature>
<accession>A0ABD0TJM4</accession>
<keyword evidence="2" id="KW-1133">Transmembrane helix</keyword>
<evidence type="ECO:0000313" key="3">
    <source>
        <dbReference type="EMBL" id="KAL0849521.1"/>
    </source>
</evidence>
<keyword evidence="2" id="KW-0472">Membrane</keyword>
<evidence type="ECO:0000256" key="2">
    <source>
        <dbReference type="SAM" id="Phobius"/>
    </source>
</evidence>
<dbReference type="EMBL" id="JBEDNZ010000004">
    <property type="protein sequence ID" value="KAL0849521.1"/>
    <property type="molecule type" value="Genomic_DNA"/>
</dbReference>
<feature type="compositionally biased region" description="Polar residues" evidence="1">
    <location>
        <begin position="384"/>
        <end position="403"/>
    </location>
</feature>
<gene>
    <name evidence="3" type="ORF">ABMA28_013792</name>
</gene>
<feature type="compositionally biased region" description="Polar residues" evidence="1">
    <location>
        <begin position="751"/>
        <end position="763"/>
    </location>
</feature>
<feature type="compositionally biased region" description="Polar residues" evidence="1">
    <location>
        <begin position="117"/>
        <end position="134"/>
    </location>
</feature>
<feature type="region of interest" description="Disordered" evidence="1">
    <location>
        <begin position="653"/>
        <end position="676"/>
    </location>
</feature>
<feature type="compositionally biased region" description="Polar residues" evidence="1">
    <location>
        <begin position="653"/>
        <end position="663"/>
    </location>
</feature>
<comment type="caution">
    <text evidence="3">The sequence shown here is derived from an EMBL/GenBank/DDBJ whole genome shotgun (WGS) entry which is preliminary data.</text>
</comment>
<name>A0ABD0TJM4_LOXSC</name>
<feature type="compositionally biased region" description="Basic residues" evidence="1">
    <location>
        <begin position="149"/>
        <end position="160"/>
    </location>
</feature>